<dbReference type="HOGENOM" id="CLU_705063_0_0_1"/>
<protein>
    <recommendedName>
        <fullName evidence="5">Prion protein, related sequence 3</fullName>
    </recommendedName>
</protein>
<feature type="signal peptide" evidence="2">
    <location>
        <begin position="1"/>
        <end position="24"/>
    </location>
</feature>
<dbReference type="SUPFAM" id="SSF54098">
    <property type="entry name" value="Prion-like"/>
    <property type="match status" value="1"/>
</dbReference>
<accession>H3C1J5</accession>
<organism evidence="3 4">
    <name type="scientific">Tetraodon nigroviridis</name>
    <name type="common">Spotted green pufferfish</name>
    <name type="synonym">Chelonodon nigroviridis</name>
    <dbReference type="NCBI Taxonomy" id="99883"/>
    <lineage>
        <taxon>Eukaryota</taxon>
        <taxon>Metazoa</taxon>
        <taxon>Chordata</taxon>
        <taxon>Craniata</taxon>
        <taxon>Vertebrata</taxon>
        <taxon>Euteleostomi</taxon>
        <taxon>Actinopterygii</taxon>
        <taxon>Neopterygii</taxon>
        <taxon>Teleostei</taxon>
        <taxon>Neoteleostei</taxon>
        <taxon>Acanthomorphata</taxon>
        <taxon>Eupercaria</taxon>
        <taxon>Tetraodontiformes</taxon>
        <taxon>Tetradontoidea</taxon>
        <taxon>Tetraodontidae</taxon>
        <taxon>Tetraodon</taxon>
    </lineage>
</organism>
<evidence type="ECO:0000313" key="4">
    <source>
        <dbReference type="Proteomes" id="UP000007303"/>
    </source>
</evidence>
<dbReference type="Gene3D" id="1.10.790.10">
    <property type="entry name" value="Prion/Doppel protein, beta-ribbon domain"/>
    <property type="match status" value="1"/>
</dbReference>
<dbReference type="Ensembl" id="ENSTNIT00000004157.1">
    <property type="protein sequence ID" value="ENSTNIP00000002111.1"/>
    <property type="gene ID" value="ENSTNIG00000000106.1"/>
</dbReference>
<dbReference type="GO" id="GO:0016020">
    <property type="term" value="C:membrane"/>
    <property type="evidence" value="ECO:0007669"/>
    <property type="project" value="InterPro"/>
</dbReference>
<proteinExistence type="predicted"/>
<reference evidence="4" key="1">
    <citation type="journal article" date="2004" name="Nature">
        <title>Genome duplication in the teleost fish Tetraodon nigroviridis reveals the early vertebrate proto-karyotype.</title>
        <authorList>
            <person name="Jaillon O."/>
            <person name="Aury J.-M."/>
            <person name="Brunet F."/>
            <person name="Petit J.-L."/>
            <person name="Stange-Thomann N."/>
            <person name="Mauceli E."/>
            <person name="Bouneau L."/>
            <person name="Fischer C."/>
            <person name="Ozouf-Costaz C."/>
            <person name="Bernot A."/>
            <person name="Nicaud S."/>
            <person name="Jaffe D."/>
            <person name="Fisher S."/>
            <person name="Lutfalla G."/>
            <person name="Dossat C."/>
            <person name="Segurens B."/>
            <person name="Dasilva C."/>
            <person name="Salanoubat M."/>
            <person name="Levy M."/>
            <person name="Boudet N."/>
            <person name="Castellano S."/>
            <person name="Anthouard V."/>
            <person name="Jubin C."/>
            <person name="Castelli V."/>
            <person name="Katinka M."/>
            <person name="Vacherie B."/>
            <person name="Biemont C."/>
            <person name="Skalli Z."/>
            <person name="Cattolico L."/>
            <person name="Poulain J."/>
            <person name="De Berardinis V."/>
            <person name="Cruaud C."/>
            <person name="Duprat S."/>
            <person name="Brottier P."/>
            <person name="Coutanceau J.-P."/>
            <person name="Gouzy J."/>
            <person name="Parra G."/>
            <person name="Lardier G."/>
            <person name="Chapple C."/>
            <person name="McKernan K.J."/>
            <person name="McEwan P."/>
            <person name="Bosak S."/>
            <person name="Kellis M."/>
            <person name="Volff J.-N."/>
            <person name="Guigo R."/>
            <person name="Zody M.C."/>
            <person name="Mesirov J."/>
            <person name="Lindblad-Toh K."/>
            <person name="Birren B."/>
            <person name="Nusbaum C."/>
            <person name="Kahn D."/>
            <person name="Robinson-Rechavi M."/>
            <person name="Laudet V."/>
            <person name="Schachter V."/>
            <person name="Quetier F."/>
            <person name="Saurin W."/>
            <person name="Scarpelli C."/>
            <person name="Wincker P."/>
            <person name="Lander E.S."/>
            <person name="Weissenbach J."/>
            <person name="Roest Crollius H."/>
        </authorList>
    </citation>
    <scope>NUCLEOTIDE SEQUENCE [LARGE SCALE GENOMIC DNA]</scope>
</reference>
<feature type="region of interest" description="Disordered" evidence="1">
    <location>
        <begin position="278"/>
        <end position="312"/>
    </location>
</feature>
<dbReference type="GeneTree" id="ENSGT00530000064873"/>
<evidence type="ECO:0000256" key="1">
    <source>
        <dbReference type="SAM" id="MobiDB-lite"/>
    </source>
</evidence>
<evidence type="ECO:0000256" key="2">
    <source>
        <dbReference type="SAM" id="SignalP"/>
    </source>
</evidence>
<feature type="chain" id="PRO_5003580519" description="Prion protein, related sequence 3" evidence="2">
    <location>
        <begin position="25"/>
        <end position="392"/>
    </location>
</feature>
<feature type="compositionally biased region" description="Gly residues" evidence="1">
    <location>
        <begin position="71"/>
        <end position="85"/>
    </location>
</feature>
<dbReference type="OMA" id="QGNYPRQ"/>
<feature type="region of interest" description="Disordered" evidence="1">
    <location>
        <begin position="25"/>
        <end position="88"/>
    </location>
</feature>
<dbReference type="STRING" id="99883.ENSTNIP00000002111"/>
<keyword evidence="2" id="KW-0732">Signal</keyword>
<dbReference type="AlphaFoldDB" id="H3C1J5"/>
<name>H3C1J5_TETNG</name>
<reference evidence="3" key="3">
    <citation type="submission" date="2025-09" db="UniProtKB">
        <authorList>
            <consortium name="Ensembl"/>
        </authorList>
    </citation>
    <scope>IDENTIFICATION</scope>
</reference>
<dbReference type="GO" id="GO:0051260">
    <property type="term" value="P:protein homooligomerization"/>
    <property type="evidence" value="ECO:0007669"/>
    <property type="project" value="InterPro"/>
</dbReference>
<dbReference type="InParanoid" id="H3C1J5"/>
<evidence type="ECO:0000313" key="3">
    <source>
        <dbReference type="Ensembl" id="ENSTNIP00000002111.1"/>
    </source>
</evidence>
<feature type="compositionally biased region" description="Polar residues" evidence="1">
    <location>
        <begin position="40"/>
        <end position="59"/>
    </location>
</feature>
<evidence type="ECO:0008006" key="5">
    <source>
        <dbReference type="Google" id="ProtNLM"/>
    </source>
</evidence>
<keyword evidence="4" id="KW-1185">Reference proteome</keyword>
<feature type="compositionally biased region" description="Low complexity" evidence="1">
    <location>
        <begin position="29"/>
        <end position="39"/>
    </location>
</feature>
<dbReference type="Proteomes" id="UP000007303">
    <property type="component" value="Unassembled WGS sequence"/>
</dbReference>
<dbReference type="InterPro" id="IPR036924">
    <property type="entry name" value="Prion/Doppel_b-ribbon_dom_sf"/>
</dbReference>
<sequence length="392" mass="41877">KMKLSLLSALSLSLLLFDAHFSLGKKSGKTSSSKTSTSSNHGKTQTSTKTDSRNNQGSVSVGEFPKQHGPLGQGGSSPGGGGYGHGGHRHRAYGRGGYGPYDGGSDVGGFGSYGVGDINQNRILSPHYGNSLGYGGRGGRGGSPFYQKVKAVGISPSDKSRGFGRTAVMAASGGVVAKMAVDYGLGRVPHRQFQFQSPEEEYYYNYYMYTIYGVKSTDANDYSRDYAYSQPLEDYERHMNTCMKTVELLPEDDQQISNKPALNVSTSVLSVLSVSNDTDNKTAADNSSSSPAPNHPGKTEAKPVSPTSQIPSGAAATAALDRDDDTVSIVEIGYPALIRMMKVRKCLKIYIVNSEKYLKVIGGAQRLETGRQMVVAVIPSALLMLMNSNMLQ</sequence>
<reference evidence="3" key="2">
    <citation type="submission" date="2025-08" db="UniProtKB">
        <authorList>
            <consortium name="Ensembl"/>
        </authorList>
    </citation>
    <scope>IDENTIFICATION</scope>
</reference>